<evidence type="ECO:0000256" key="2">
    <source>
        <dbReference type="ARBA" id="ARBA00022441"/>
    </source>
</evidence>
<evidence type="ECO:0000256" key="1">
    <source>
        <dbReference type="ARBA" id="ARBA00007831"/>
    </source>
</evidence>
<dbReference type="PROSITE" id="PS51897">
    <property type="entry name" value="ANNEXIN_2"/>
    <property type="match status" value="4"/>
</dbReference>
<comment type="domain">
    <text evidence="8">A pair of annexin repeats may form one binding site for calcium and phospholipid.</text>
</comment>
<keyword evidence="2" id="KW-0880">Kelch repeat</keyword>
<dbReference type="EMBL" id="BFAA01000882">
    <property type="protein sequence ID" value="GCB74190.1"/>
    <property type="molecule type" value="Genomic_DNA"/>
</dbReference>
<dbReference type="GO" id="GO:0001786">
    <property type="term" value="F:phosphatidylserine binding"/>
    <property type="evidence" value="ECO:0007669"/>
    <property type="project" value="TreeGrafter"/>
</dbReference>
<dbReference type="InterPro" id="IPR056737">
    <property type="entry name" value="Beta-prop_ATRN-MKLN-like"/>
</dbReference>
<dbReference type="Pfam" id="PF07707">
    <property type="entry name" value="BACK"/>
    <property type="match status" value="1"/>
</dbReference>
<dbReference type="GO" id="GO:0005737">
    <property type="term" value="C:cytoplasm"/>
    <property type="evidence" value="ECO:0007669"/>
    <property type="project" value="TreeGrafter"/>
</dbReference>
<accession>A0A401PM34</accession>
<feature type="domain" description="BTB" evidence="9">
    <location>
        <begin position="354"/>
        <end position="421"/>
    </location>
</feature>
<dbReference type="GO" id="GO:0005509">
    <property type="term" value="F:calcium ion binding"/>
    <property type="evidence" value="ECO:0007669"/>
    <property type="project" value="InterPro"/>
</dbReference>
<dbReference type="OrthoDB" id="45365at2759"/>
<dbReference type="InterPro" id="IPR001464">
    <property type="entry name" value="Annexin"/>
</dbReference>
<dbReference type="PROSITE" id="PS50097">
    <property type="entry name" value="BTB"/>
    <property type="match status" value="1"/>
</dbReference>
<protein>
    <recommendedName>
        <fullName evidence="8">Annexin</fullName>
    </recommendedName>
</protein>
<dbReference type="Gene3D" id="3.30.710.10">
    <property type="entry name" value="Potassium Channel Kv1.1, Chain A"/>
    <property type="match status" value="1"/>
</dbReference>
<evidence type="ECO:0000256" key="4">
    <source>
        <dbReference type="ARBA" id="ARBA00022737"/>
    </source>
</evidence>
<keyword evidence="7 8" id="KW-0111">Calcium/phospholipid-binding</keyword>
<dbReference type="PROSITE" id="PS00223">
    <property type="entry name" value="ANNEXIN_1"/>
    <property type="match status" value="2"/>
</dbReference>
<dbReference type="GO" id="GO:0012506">
    <property type="term" value="C:vesicle membrane"/>
    <property type="evidence" value="ECO:0007669"/>
    <property type="project" value="TreeGrafter"/>
</dbReference>
<dbReference type="SMART" id="SM00875">
    <property type="entry name" value="BACK"/>
    <property type="match status" value="1"/>
</dbReference>
<dbReference type="GO" id="GO:0005544">
    <property type="term" value="F:calcium-dependent phospholipid binding"/>
    <property type="evidence" value="ECO:0007669"/>
    <property type="project" value="UniProtKB-KW"/>
</dbReference>
<dbReference type="FunFam" id="1.25.40.420:FF:000001">
    <property type="entry name" value="Kelch-like family member 12"/>
    <property type="match status" value="1"/>
</dbReference>
<reference evidence="10 11" key="1">
    <citation type="journal article" date="2018" name="Nat. Ecol. Evol.">
        <title>Shark genomes provide insights into elasmobranch evolution and the origin of vertebrates.</title>
        <authorList>
            <person name="Hara Y"/>
            <person name="Yamaguchi K"/>
            <person name="Onimaru K"/>
            <person name="Kadota M"/>
            <person name="Koyanagi M"/>
            <person name="Keeley SD"/>
            <person name="Tatsumi K"/>
            <person name="Tanaka K"/>
            <person name="Motone F"/>
            <person name="Kageyama Y"/>
            <person name="Nozu R"/>
            <person name="Adachi N"/>
            <person name="Nishimura O"/>
            <person name="Nakagawa R"/>
            <person name="Tanegashima C"/>
            <person name="Kiyatake I"/>
            <person name="Matsumoto R"/>
            <person name="Murakumo K"/>
            <person name="Nishida K"/>
            <person name="Terakita A"/>
            <person name="Kuratani S"/>
            <person name="Sato K"/>
            <person name="Hyodo S Kuraku.S."/>
        </authorList>
    </citation>
    <scope>NUCLEOTIDE SEQUENCE [LARGE SCALE GENOMIC DNA]</scope>
</reference>
<evidence type="ECO:0000256" key="8">
    <source>
        <dbReference type="RuleBase" id="RU003540"/>
    </source>
</evidence>
<dbReference type="OMA" id="LVAWIHH"/>
<proteinExistence type="inferred from homology"/>
<evidence type="ECO:0000256" key="7">
    <source>
        <dbReference type="ARBA" id="ARBA00023302"/>
    </source>
</evidence>
<dbReference type="SMART" id="SM00335">
    <property type="entry name" value="ANX"/>
    <property type="match status" value="4"/>
</dbReference>
<dbReference type="Gene3D" id="1.25.40.420">
    <property type="match status" value="1"/>
</dbReference>
<dbReference type="FunFam" id="1.10.220.10:FF:000003">
    <property type="entry name" value="Annexin"/>
    <property type="match status" value="1"/>
</dbReference>
<dbReference type="PRINTS" id="PR00196">
    <property type="entry name" value="ANNEXIN"/>
</dbReference>
<dbReference type="PANTHER" id="PTHR10502">
    <property type="entry name" value="ANNEXIN"/>
    <property type="match status" value="1"/>
</dbReference>
<name>A0A401PM34_SCYTO</name>
<evidence type="ECO:0000313" key="11">
    <source>
        <dbReference type="Proteomes" id="UP000288216"/>
    </source>
</evidence>
<evidence type="ECO:0000313" key="10">
    <source>
        <dbReference type="EMBL" id="GCB74190.1"/>
    </source>
</evidence>
<dbReference type="GO" id="GO:0005886">
    <property type="term" value="C:plasma membrane"/>
    <property type="evidence" value="ECO:0007669"/>
    <property type="project" value="TreeGrafter"/>
</dbReference>
<evidence type="ECO:0000256" key="3">
    <source>
        <dbReference type="ARBA" id="ARBA00022553"/>
    </source>
</evidence>
<dbReference type="InterPro" id="IPR000210">
    <property type="entry name" value="BTB/POZ_dom"/>
</dbReference>
<dbReference type="InterPro" id="IPR037104">
    <property type="entry name" value="Annexin_sf"/>
</dbReference>
<dbReference type="Gene3D" id="1.10.220.10">
    <property type="entry name" value="Annexin"/>
    <property type="match status" value="4"/>
</dbReference>
<dbReference type="InterPro" id="IPR006652">
    <property type="entry name" value="Kelch_1"/>
</dbReference>
<gene>
    <name evidence="10" type="ORF">scyTo_0003277</name>
</gene>
<keyword evidence="6 8" id="KW-0041">Annexin</keyword>
<dbReference type="InterPro" id="IPR015915">
    <property type="entry name" value="Kelch-typ_b-propeller"/>
</dbReference>
<dbReference type="Pfam" id="PF24981">
    <property type="entry name" value="Beta-prop_ATRN-LZTR1"/>
    <property type="match status" value="1"/>
</dbReference>
<dbReference type="Proteomes" id="UP000288216">
    <property type="component" value="Unassembled WGS sequence"/>
</dbReference>
<keyword evidence="3" id="KW-0597">Phosphoprotein</keyword>
<dbReference type="Gene3D" id="2.120.10.80">
    <property type="entry name" value="Kelch-type beta propeller"/>
    <property type="match status" value="2"/>
</dbReference>
<dbReference type="InterPro" id="IPR018502">
    <property type="entry name" value="Annexin_repeat"/>
</dbReference>
<evidence type="ECO:0000259" key="9">
    <source>
        <dbReference type="PROSITE" id="PS50097"/>
    </source>
</evidence>
<dbReference type="SUPFAM" id="SSF47874">
    <property type="entry name" value="Annexin"/>
    <property type="match status" value="1"/>
</dbReference>
<evidence type="ECO:0000256" key="5">
    <source>
        <dbReference type="ARBA" id="ARBA00022837"/>
    </source>
</evidence>
<dbReference type="InterPro" id="IPR011333">
    <property type="entry name" value="SKP1/BTB/POZ_sf"/>
</dbReference>
<dbReference type="FunFam" id="1.10.220.10:FF:000002">
    <property type="entry name" value="Annexin"/>
    <property type="match status" value="1"/>
</dbReference>
<dbReference type="Pfam" id="PF00191">
    <property type="entry name" value="Annexin"/>
    <property type="match status" value="4"/>
</dbReference>
<keyword evidence="4 8" id="KW-0677">Repeat</keyword>
<comment type="caution">
    <text evidence="10">The sequence shown here is derived from an EMBL/GenBank/DDBJ whole genome shotgun (WGS) entry which is preliminary data.</text>
</comment>
<dbReference type="PRINTS" id="PR01811">
    <property type="entry name" value="ANNEXINXIII"/>
</dbReference>
<sequence length="901" mass="102256">MGNSHPGIQYHVHFSEEGDAKRIKKACKGAGTDEVTIIKILASRSTEQRQKIKEKYRALYGKDLEKMLKGDLSGCLEKTILAMLDRPSEFDAKLLKEAMKGAGTHEEVLIEILCTRANSQIEALKEAYKQMFLSDLVIDVQSETSSTLRKLLLLLLEADRDEGFEVNGSLAEQDAKELYEAGENRWGTDELAFNTVLTKRNCMQLRATFKAYETLHGTAIDEVIKRESSGDVEKAYLTIVQCTRDCQAYFAERLHEAMKGTGTDEDTLIRVLVSRSEVDLPSIKERYQEMYKTPLAEAVKSETSGDFQKEATPFSMDEDSQDMVLHNCFHFKETDLSYQLLKQLNTLRQEAILTDVILCAGDKEVPCHRNVLASSSPYFRAMFCDNFKESFLTRVHLLGVHEDILTQIVDYVYTGEITIDATNVFSLMEAAGIYQYPKVLEACSLYLQNQLSAENCLGMVRLAQIFSYKSLEKRAKAIALQHFHEVASSEDLKELSCSELADYLGDDELCAEEEQVFDTLATWISHDPTTRQKHVHELLEKVRLQYVHPTYLFHFIANNPFVQASPVCRSILESASQLLFPLSPSNCPDIKPMWYVPRRYTSQEFLVVVGGRKSNQQTTREALLYDSRTQQWLALSKFPLHLYKASSVCLHSNIYILGGLIIGDKKNVISPSVYSFSLKMNRWRSEVDMLVPCYSHQTIAHMNYIFSLGGVGPSQEILNTLHRYDSVFSTWESMAPMPVAVLHPAIAAKNQRFYVFGGEDVVQNAVRLIQVYNIPRNMWFRMETRMVKNICAPAAVIGDRIIIVGGYTRRVIAFDTKTSQFVKCADMKERKMHHGATVINNKVYVTGGRYVTSDNNIEDSDSFDCYDPETDSWVSQGRLPHKLFDHGCLTLHSISYNSPTL</sequence>
<dbReference type="PANTHER" id="PTHR10502:SF175">
    <property type="entry name" value="ANNEXIN A13"/>
    <property type="match status" value="1"/>
</dbReference>
<dbReference type="InterPro" id="IPR009166">
    <property type="entry name" value="ANX13"/>
</dbReference>
<evidence type="ECO:0000256" key="6">
    <source>
        <dbReference type="ARBA" id="ARBA00023216"/>
    </source>
</evidence>
<keyword evidence="11" id="KW-1185">Reference proteome</keyword>
<dbReference type="STRING" id="75743.A0A401PM34"/>
<dbReference type="AlphaFoldDB" id="A0A401PM34"/>
<dbReference type="InterPro" id="IPR018252">
    <property type="entry name" value="Annexin_repeat_CS"/>
</dbReference>
<organism evidence="10 11">
    <name type="scientific">Scyliorhinus torazame</name>
    <name type="common">Cloudy catshark</name>
    <name type="synonym">Catulus torazame</name>
    <dbReference type="NCBI Taxonomy" id="75743"/>
    <lineage>
        <taxon>Eukaryota</taxon>
        <taxon>Metazoa</taxon>
        <taxon>Chordata</taxon>
        <taxon>Craniata</taxon>
        <taxon>Vertebrata</taxon>
        <taxon>Chondrichthyes</taxon>
        <taxon>Elasmobranchii</taxon>
        <taxon>Galeomorphii</taxon>
        <taxon>Galeoidea</taxon>
        <taxon>Carcharhiniformes</taxon>
        <taxon>Scyliorhinidae</taxon>
        <taxon>Scyliorhinus</taxon>
    </lineage>
</organism>
<keyword evidence="5 8" id="KW-0106">Calcium</keyword>
<dbReference type="SUPFAM" id="SSF54695">
    <property type="entry name" value="POZ domain"/>
    <property type="match status" value="1"/>
</dbReference>
<dbReference type="FunFam" id="1.10.220.10:FF:000001">
    <property type="entry name" value="Annexin"/>
    <property type="match status" value="1"/>
</dbReference>
<dbReference type="SMART" id="SM00612">
    <property type="entry name" value="Kelch"/>
    <property type="match status" value="5"/>
</dbReference>
<dbReference type="SUPFAM" id="SSF117281">
    <property type="entry name" value="Kelch motif"/>
    <property type="match status" value="1"/>
</dbReference>
<comment type="similarity">
    <text evidence="1 8">Belongs to the annexin family.</text>
</comment>
<dbReference type="SMART" id="SM00225">
    <property type="entry name" value="BTB"/>
    <property type="match status" value="1"/>
</dbReference>
<dbReference type="Pfam" id="PF00651">
    <property type="entry name" value="BTB"/>
    <property type="match status" value="1"/>
</dbReference>
<dbReference type="FunFam" id="1.10.220.10:FF:000005">
    <property type="entry name" value="Annexin"/>
    <property type="match status" value="1"/>
</dbReference>
<dbReference type="GO" id="GO:0005634">
    <property type="term" value="C:nucleus"/>
    <property type="evidence" value="ECO:0007669"/>
    <property type="project" value="TreeGrafter"/>
</dbReference>
<dbReference type="InterPro" id="IPR011705">
    <property type="entry name" value="BACK"/>
</dbReference>